<evidence type="ECO:0000313" key="2">
    <source>
        <dbReference type="EMBL" id="KAF2111425.1"/>
    </source>
</evidence>
<organism evidence="2 3">
    <name type="scientific">Lophiotrema nucula</name>
    <dbReference type="NCBI Taxonomy" id="690887"/>
    <lineage>
        <taxon>Eukaryota</taxon>
        <taxon>Fungi</taxon>
        <taxon>Dikarya</taxon>
        <taxon>Ascomycota</taxon>
        <taxon>Pezizomycotina</taxon>
        <taxon>Dothideomycetes</taxon>
        <taxon>Pleosporomycetidae</taxon>
        <taxon>Pleosporales</taxon>
        <taxon>Lophiotremataceae</taxon>
        <taxon>Lophiotrema</taxon>
    </lineage>
</organism>
<dbReference type="InterPro" id="IPR022039">
    <property type="entry name" value="MKT1_C"/>
</dbReference>
<gene>
    <name evidence="2" type="ORF">BDV96DRAFT_182309</name>
</gene>
<protein>
    <submittedName>
        <fullName evidence="2">Temperature dependent protein affecting M2 dsRNA replication</fullName>
    </submittedName>
</protein>
<dbReference type="Proteomes" id="UP000799770">
    <property type="component" value="Unassembled WGS sequence"/>
</dbReference>
<feature type="domain" description="Post-transcriptional regulator MKT1 C-terminal" evidence="1">
    <location>
        <begin position="4"/>
        <end position="184"/>
    </location>
</feature>
<evidence type="ECO:0000313" key="3">
    <source>
        <dbReference type="Proteomes" id="UP000799770"/>
    </source>
</evidence>
<evidence type="ECO:0000259" key="1">
    <source>
        <dbReference type="Pfam" id="PF12246"/>
    </source>
</evidence>
<sequence>MFLYNGAPMRGDMKDRDNNLLISRVAGLGTLQHKPIGFTGPLSQHLLGYNSIINVVRSTMRDMVEASAAQLFTNAFAKRDLDNIPEIAVQLPFLLPNNCALNIAVKSYLDEITQQNDPTSDESKQAVKEMLSTRYFPQSLDLPGDLLTAFKLWDAVYMGVSQAPNHLISEKEKKQWNEANEWLTPRR</sequence>
<dbReference type="Pfam" id="PF12246">
    <property type="entry name" value="MKT1_C"/>
    <property type="match status" value="1"/>
</dbReference>
<proteinExistence type="predicted"/>
<reference evidence="2" key="1">
    <citation type="journal article" date="2020" name="Stud. Mycol.">
        <title>101 Dothideomycetes genomes: a test case for predicting lifestyles and emergence of pathogens.</title>
        <authorList>
            <person name="Haridas S."/>
            <person name="Albert R."/>
            <person name="Binder M."/>
            <person name="Bloem J."/>
            <person name="Labutti K."/>
            <person name="Salamov A."/>
            <person name="Andreopoulos B."/>
            <person name="Baker S."/>
            <person name="Barry K."/>
            <person name="Bills G."/>
            <person name="Bluhm B."/>
            <person name="Cannon C."/>
            <person name="Castanera R."/>
            <person name="Culley D."/>
            <person name="Daum C."/>
            <person name="Ezra D."/>
            <person name="Gonzalez J."/>
            <person name="Henrissat B."/>
            <person name="Kuo A."/>
            <person name="Liang C."/>
            <person name="Lipzen A."/>
            <person name="Lutzoni F."/>
            <person name="Magnuson J."/>
            <person name="Mondo S."/>
            <person name="Nolan M."/>
            <person name="Ohm R."/>
            <person name="Pangilinan J."/>
            <person name="Park H.-J."/>
            <person name="Ramirez L."/>
            <person name="Alfaro M."/>
            <person name="Sun H."/>
            <person name="Tritt A."/>
            <person name="Yoshinaga Y."/>
            <person name="Zwiers L.-H."/>
            <person name="Turgeon B."/>
            <person name="Goodwin S."/>
            <person name="Spatafora J."/>
            <person name="Crous P."/>
            <person name="Grigoriev I."/>
        </authorList>
    </citation>
    <scope>NUCLEOTIDE SEQUENCE</scope>
    <source>
        <strain evidence="2">CBS 627.86</strain>
    </source>
</reference>
<keyword evidence="3" id="KW-1185">Reference proteome</keyword>
<dbReference type="EMBL" id="ML977334">
    <property type="protein sequence ID" value="KAF2111425.1"/>
    <property type="molecule type" value="Genomic_DNA"/>
</dbReference>
<dbReference type="AlphaFoldDB" id="A0A6A5YWD2"/>
<name>A0A6A5YWD2_9PLEO</name>
<accession>A0A6A5YWD2</accession>
<dbReference type="OrthoDB" id="17262at2759"/>